<evidence type="ECO:0000259" key="5">
    <source>
        <dbReference type="Pfam" id="PF01266"/>
    </source>
</evidence>
<dbReference type="Gene3D" id="3.50.50.60">
    <property type="entry name" value="FAD/NAD(P)-binding domain"/>
    <property type="match status" value="1"/>
</dbReference>
<protein>
    <submittedName>
        <fullName evidence="6">N-methyl-L-tryptophan oxidase</fullName>
    </submittedName>
</protein>
<dbReference type="InterPro" id="IPR006076">
    <property type="entry name" value="FAD-dep_OxRdtase"/>
</dbReference>
<sequence>MSAHTTTPPTDDLVDVAVIGAGTMGSMTLWQLAEQPGLSVLGIEQYGPAHSYGAFTGESRLYRAANKEGLIYTEAALTARRLWAELEAASGRRILERIGVLGVGPTGHDALEMTIRTATDNNLPIRVLDATDLRREYPQFHVEDDDMGVLDLLGGGLRPEVAVASALHEAQKHGARVLFDTTVRAIEPGSSPDAPVAIVLDEGGGARSSDTSSGGELRTVYARKVVVTAGSWTAQVLPELNDLVKPILFSLFWFMPRNVDAFAPDRLPGWMRDLGERHAFGVPSLDGYSFKLAPSIAGNEPAETWDALDFDLTREQVREVGRIGALMFPDVDPEPVRWSRHPDSTTADHVPVIDAIHDGRVVVAGGMSGNGFKFAPAYGRIAADLALTGTSTLQQSMFTVESHRARAAARAAGGTVDGADLILQGH</sequence>
<evidence type="ECO:0000256" key="4">
    <source>
        <dbReference type="ARBA" id="ARBA00023002"/>
    </source>
</evidence>
<organism evidence="6 7">
    <name type="scientific">Brevibacterium samyangense</name>
    <dbReference type="NCBI Taxonomy" id="366888"/>
    <lineage>
        <taxon>Bacteria</taxon>
        <taxon>Bacillati</taxon>
        <taxon>Actinomycetota</taxon>
        <taxon>Actinomycetes</taxon>
        <taxon>Micrococcales</taxon>
        <taxon>Brevibacteriaceae</taxon>
        <taxon>Brevibacterium</taxon>
    </lineage>
</organism>
<keyword evidence="4" id="KW-0560">Oxidoreductase</keyword>
<comment type="cofactor">
    <cofactor evidence="1">
        <name>FAD</name>
        <dbReference type="ChEBI" id="CHEBI:57692"/>
    </cofactor>
</comment>
<keyword evidence="3" id="KW-0274">FAD</keyword>
<evidence type="ECO:0000313" key="7">
    <source>
        <dbReference type="Proteomes" id="UP001500755"/>
    </source>
</evidence>
<evidence type="ECO:0000256" key="3">
    <source>
        <dbReference type="ARBA" id="ARBA00022827"/>
    </source>
</evidence>
<feature type="domain" description="FAD dependent oxidoreductase" evidence="5">
    <location>
        <begin position="15"/>
        <end position="385"/>
    </location>
</feature>
<proteinExistence type="predicted"/>
<evidence type="ECO:0000256" key="1">
    <source>
        <dbReference type="ARBA" id="ARBA00001974"/>
    </source>
</evidence>
<accession>A0ABN2TK54</accession>
<dbReference type="EMBL" id="BAAANO010000023">
    <property type="protein sequence ID" value="GAA2011566.1"/>
    <property type="molecule type" value="Genomic_DNA"/>
</dbReference>
<keyword evidence="2" id="KW-0285">Flavoprotein</keyword>
<evidence type="ECO:0000313" key="6">
    <source>
        <dbReference type="EMBL" id="GAA2011566.1"/>
    </source>
</evidence>
<dbReference type="Proteomes" id="UP001500755">
    <property type="component" value="Unassembled WGS sequence"/>
</dbReference>
<dbReference type="PANTHER" id="PTHR10961">
    <property type="entry name" value="PEROXISOMAL SARCOSINE OXIDASE"/>
    <property type="match status" value="1"/>
</dbReference>
<gene>
    <name evidence="6" type="primary">solA_4</name>
    <name evidence="6" type="ORF">GCM10009755_23650</name>
</gene>
<dbReference type="SUPFAM" id="SSF51905">
    <property type="entry name" value="FAD/NAD(P)-binding domain"/>
    <property type="match status" value="1"/>
</dbReference>
<dbReference type="PANTHER" id="PTHR10961:SF7">
    <property type="entry name" value="FAD DEPENDENT OXIDOREDUCTASE DOMAIN-CONTAINING PROTEIN"/>
    <property type="match status" value="1"/>
</dbReference>
<keyword evidence="7" id="KW-1185">Reference proteome</keyword>
<dbReference type="Pfam" id="PF01266">
    <property type="entry name" value="DAO"/>
    <property type="match status" value="1"/>
</dbReference>
<dbReference type="Gene3D" id="3.30.9.10">
    <property type="entry name" value="D-Amino Acid Oxidase, subunit A, domain 2"/>
    <property type="match status" value="1"/>
</dbReference>
<dbReference type="RefSeq" id="WP_344309961.1">
    <property type="nucleotide sequence ID" value="NZ_BAAANO010000023.1"/>
</dbReference>
<evidence type="ECO:0000256" key="2">
    <source>
        <dbReference type="ARBA" id="ARBA00022630"/>
    </source>
</evidence>
<dbReference type="InterPro" id="IPR045170">
    <property type="entry name" value="MTOX"/>
</dbReference>
<dbReference type="InterPro" id="IPR036188">
    <property type="entry name" value="FAD/NAD-bd_sf"/>
</dbReference>
<name>A0ABN2TK54_9MICO</name>
<dbReference type="SUPFAM" id="SSF54373">
    <property type="entry name" value="FAD-linked reductases, C-terminal domain"/>
    <property type="match status" value="1"/>
</dbReference>
<reference evidence="6 7" key="1">
    <citation type="journal article" date="2019" name="Int. J. Syst. Evol. Microbiol.">
        <title>The Global Catalogue of Microorganisms (GCM) 10K type strain sequencing project: providing services to taxonomists for standard genome sequencing and annotation.</title>
        <authorList>
            <consortium name="The Broad Institute Genomics Platform"/>
            <consortium name="The Broad Institute Genome Sequencing Center for Infectious Disease"/>
            <person name="Wu L."/>
            <person name="Ma J."/>
        </authorList>
    </citation>
    <scope>NUCLEOTIDE SEQUENCE [LARGE SCALE GENOMIC DNA]</scope>
    <source>
        <strain evidence="6 7">JCM 14546</strain>
    </source>
</reference>
<comment type="caution">
    <text evidence="6">The sequence shown here is derived from an EMBL/GenBank/DDBJ whole genome shotgun (WGS) entry which is preliminary data.</text>
</comment>